<reference evidence="1 2" key="1">
    <citation type="journal article" date="2004" name="Nucleic Acids Res.">
        <title>Thermoadaptation trait revealed by the genome sequence of thermophilic Geobacillus kaustophilus.</title>
        <authorList>
            <person name="Takami H."/>
            <person name="Takaki Y."/>
            <person name="Chee G.J."/>
            <person name="Nishi S."/>
            <person name="Shimamura S."/>
            <person name="Suzuki H."/>
            <person name="Matsui S."/>
            <person name="Uchiyama I."/>
        </authorList>
    </citation>
    <scope>NUCLEOTIDE SEQUENCE [LARGE SCALE GENOMIC DNA]</scope>
    <source>
        <strain evidence="1 2">HTA426</strain>
    </source>
</reference>
<dbReference type="HOGENOM" id="CLU_2897774_0_0_9"/>
<sequence>MLLRTSAAKPTKPNGKAQTVIAVVLLSYYSRFVRSFHNKFARLHRQRQFASFPPLHAGFFAA</sequence>
<dbReference type="KEGG" id="gka:GK2175"/>
<evidence type="ECO:0000313" key="2">
    <source>
        <dbReference type="Proteomes" id="UP000001172"/>
    </source>
</evidence>
<dbReference type="STRING" id="235909.GK2175"/>
<evidence type="ECO:0000313" key="1">
    <source>
        <dbReference type="EMBL" id="BAD76460.1"/>
    </source>
</evidence>
<dbReference type="AlphaFoldDB" id="Q5KXX6"/>
<proteinExistence type="predicted"/>
<organism evidence="1 2">
    <name type="scientific">Geobacillus kaustophilus (strain HTA426)</name>
    <dbReference type="NCBI Taxonomy" id="235909"/>
    <lineage>
        <taxon>Bacteria</taxon>
        <taxon>Bacillati</taxon>
        <taxon>Bacillota</taxon>
        <taxon>Bacilli</taxon>
        <taxon>Bacillales</taxon>
        <taxon>Anoxybacillaceae</taxon>
        <taxon>Geobacillus</taxon>
        <taxon>Geobacillus thermoleovorans group</taxon>
    </lineage>
</organism>
<gene>
    <name evidence="1" type="ordered locus">GK2175</name>
</gene>
<dbReference type="Proteomes" id="UP000001172">
    <property type="component" value="Chromosome"/>
</dbReference>
<name>Q5KXX6_GEOKA</name>
<accession>Q5KXX6</accession>
<dbReference type="EMBL" id="BA000043">
    <property type="protein sequence ID" value="BAD76460.1"/>
    <property type="molecule type" value="Genomic_DNA"/>
</dbReference>
<protein>
    <submittedName>
        <fullName evidence="1">Uncharacterized protein</fullName>
    </submittedName>
</protein>
<keyword evidence="2" id="KW-1185">Reference proteome</keyword>